<dbReference type="Gene3D" id="2.60.420.10">
    <property type="entry name" value="Maltose phosphorylase, domain 3"/>
    <property type="match status" value="1"/>
</dbReference>
<evidence type="ECO:0000256" key="2">
    <source>
        <dbReference type="ARBA" id="ARBA00022679"/>
    </source>
</evidence>
<dbReference type="PANTHER" id="PTHR37469">
    <property type="entry name" value="CELLOBIONIC ACID PHOSPHORYLASE-RELATED"/>
    <property type="match status" value="1"/>
</dbReference>
<proteinExistence type="predicted"/>
<dbReference type="Pfam" id="PF21250">
    <property type="entry name" value="SOGP_2nd"/>
    <property type="match status" value="1"/>
</dbReference>
<keyword evidence="9" id="KW-1185">Reference proteome</keyword>
<dbReference type="InterPro" id="IPR033432">
    <property type="entry name" value="GH94_catalytic"/>
</dbReference>
<dbReference type="AlphaFoldDB" id="A0A4R9JR28"/>
<evidence type="ECO:0000256" key="1">
    <source>
        <dbReference type="ARBA" id="ARBA00022676"/>
    </source>
</evidence>
<feature type="region of interest" description="Disordered" evidence="3">
    <location>
        <begin position="553"/>
        <end position="588"/>
    </location>
</feature>
<sequence>MFRLQNESGIVMLFHPNLSLHSIFHKDTFVNLYVGNTLEPSVFNIFLQLESNNTKQIIPLFATNEDTTIQTSETSLQITQKIQNLDIHCELQLHPKENRWRYQVKVRNQGDISFHYSLIFVQDLGLCAYSAARLNESFVSQYIHHQIIENPNHGVMILSRQNESVFGGHPSCFHLANQKMIHYATDGKDIFQNGELLTLSNRNKQGEHSVIALGTELFTISPKTNQETNIVSVFFPNLDSISTFSPNNDSLKSFFLGFPEVNVSGNESPIATKSYFQNPILWNGKEVSEHTLKKRFPEKWRHVERDEDGNLYSFFTENDSYVTLAKKESLCLRPHGQVTRTGSEDTPKESSLTFTSYFSGIFLSQLTVGHTSLNLLLSRNPMGLGKHLSKGFRIFCKEKETWCLLDTPSYMVFQPKHLVWVYQNENQNLTISITANDDDSIDFVMQSENENPIDILFSFSIGLDGDNGDLKIPSLIEIESNWIRIKPNPNSQLKSRLEGKGFRITSPNLASFVISDDRQIFSDQTPYDSSYLIIQTKLQSQISFSISADLEKTSPEKKESFPQNLDLADPPMANISKSQDTEPSSNNHLSNHSDFEFNILLQDLQNAAYNLANLDFSEMVEILPWYKQNAEIHYLNPRGLEQYSGGGWGTRDVCQGALEFLFSQGKVAAVRNLLLRVFQEQNEDGDWPQWFMLYDRDKEIRANDSHGDIIYWPLLGVFTYLERTDDLSILEERFLSNTKESLTILQAIERSLQEIQTRSIPETSLPKYGHGDWNDSMQPKDTEIREKAVSTWTAELQLILYTKLIWMYQLLGDTEIKEFYEGFTKKVKEEIRFHCMPDGVIAGLVKFSKNGEPSYLLHPLDGETNIHYSILPMIYGILSNVFTLEEANHHLEIIQDHLTGPDGARLFDKPVSYQDGKEKFFRRAETASFFGREIGLMYTHAHLRYCEALAHMGKADVFFKELNRTNPIGITNRIPTAKLRQSNCYYSSSDANFLNRYEAQNFYEGIKNGTIPLEGGWRVYSSGPGIFWKLFLEQLLGIQIQSKGLLLDPMLPKSFDGLSIHTNIFGMNTKINYRVLGENGIIQNIFWNDSEIPKIRVPNVYRTGGFRIQKNDLEKVQKKSENRMEVMIK</sequence>
<protein>
    <submittedName>
        <fullName evidence="8">Cellobiose phosphorylase</fullName>
    </submittedName>
</protein>
<keyword evidence="1" id="KW-0328">Glycosyltransferase</keyword>
<evidence type="ECO:0000259" key="7">
    <source>
        <dbReference type="Pfam" id="PF21958"/>
    </source>
</evidence>
<gene>
    <name evidence="8" type="ORF">EHQ59_09215</name>
</gene>
<dbReference type="Gene3D" id="2.70.98.40">
    <property type="entry name" value="Glycoside hydrolase, family 65, N-terminal domain"/>
    <property type="match status" value="1"/>
</dbReference>
<dbReference type="InterPro" id="IPR052047">
    <property type="entry name" value="GH94_Enzymes"/>
</dbReference>
<evidence type="ECO:0000259" key="5">
    <source>
        <dbReference type="Pfam" id="PF21250"/>
    </source>
</evidence>
<evidence type="ECO:0000259" key="6">
    <source>
        <dbReference type="Pfam" id="PF21270"/>
    </source>
</evidence>
<organism evidence="8 9">
    <name type="scientific">Leptospira kemamanensis</name>
    <dbReference type="NCBI Taxonomy" id="2484942"/>
    <lineage>
        <taxon>Bacteria</taxon>
        <taxon>Pseudomonadati</taxon>
        <taxon>Spirochaetota</taxon>
        <taxon>Spirochaetia</taxon>
        <taxon>Leptospirales</taxon>
        <taxon>Leptospiraceae</taxon>
        <taxon>Leptospira</taxon>
    </lineage>
</organism>
<name>A0A4R9JR28_9LEPT</name>
<dbReference type="EMBL" id="RQGG01000028">
    <property type="protein sequence ID" value="TGL53109.1"/>
    <property type="molecule type" value="Genomic_DNA"/>
</dbReference>
<dbReference type="InterPro" id="IPR037018">
    <property type="entry name" value="GH65_N"/>
</dbReference>
<dbReference type="PANTHER" id="PTHR37469:SF2">
    <property type="entry name" value="CELLOBIONIC ACID PHOSPHORYLASE"/>
    <property type="match status" value="1"/>
</dbReference>
<dbReference type="GO" id="GO:0016757">
    <property type="term" value="F:glycosyltransferase activity"/>
    <property type="evidence" value="ECO:0007669"/>
    <property type="project" value="UniProtKB-KW"/>
</dbReference>
<feature type="domain" description="SOGP N-terminal" evidence="7">
    <location>
        <begin position="14"/>
        <end position="225"/>
    </location>
</feature>
<feature type="domain" description="Glycoside phosphorylase super sandwich" evidence="5">
    <location>
        <begin position="301"/>
        <end position="546"/>
    </location>
</feature>
<evidence type="ECO:0000313" key="8">
    <source>
        <dbReference type="EMBL" id="TGL53109.1"/>
    </source>
</evidence>
<dbReference type="InterPro" id="IPR012341">
    <property type="entry name" value="6hp_glycosidase-like_sf"/>
</dbReference>
<keyword evidence="2" id="KW-0808">Transferase</keyword>
<dbReference type="Pfam" id="PF17167">
    <property type="entry name" value="Glyco_hydro_94"/>
    <property type="match status" value="1"/>
</dbReference>
<dbReference type="InterPro" id="IPR008928">
    <property type="entry name" value="6-hairpin_glycosidase_sf"/>
</dbReference>
<evidence type="ECO:0000259" key="4">
    <source>
        <dbReference type="Pfam" id="PF17167"/>
    </source>
</evidence>
<dbReference type="InterPro" id="IPR048773">
    <property type="entry name" value="SOGP_C"/>
</dbReference>
<accession>A0A4R9JR28</accession>
<dbReference type="Proteomes" id="UP000297609">
    <property type="component" value="Unassembled WGS sequence"/>
</dbReference>
<dbReference type="InterPro" id="IPR048771">
    <property type="entry name" value="SOGP_2nd"/>
</dbReference>
<dbReference type="InterPro" id="IPR053831">
    <property type="entry name" value="SOGP_N"/>
</dbReference>
<feature type="domain" description="Glycoside phosphorylase C-terminal" evidence="6">
    <location>
        <begin position="1037"/>
        <end position="1122"/>
    </location>
</feature>
<dbReference type="RefSeq" id="WP_135619373.1">
    <property type="nucleotide sequence ID" value="NZ_RQGG01000028.1"/>
</dbReference>
<dbReference type="GO" id="GO:0005975">
    <property type="term" value="P:carbohydrate metabolic process"/>
    <property type="evidence" value="ECO:0007669"/>
    <property type="project" value="InterPro"/>
</dbReference>
<reference evidence="8" key="1">
    <citation type="journal article" date="2019" name="PLoS Negl. Trop. Dis.">
        <title>Revisiting the worldwide diversity of Leptospira species in the environment.</title>
        <authorList>
            <person name="Vincent A.T."/>
            <person name="Schiettekatte O."/>
            <person name="Bourhy P."/>
            <person name="Veyrier F.J."/>
            <person name="Picardeau M."/>
        </authorList>
    </citation>
    <scope>NUCLEOTIDE SEQUENCE [LARGE SCALE GENOMIC DNA]</scope>
    <source>
        <strain evidence="8">201702454</strain>
    </source>
</reference>
<dbReference type="Gene3D" id="1.50.10.10">
    <property type="match status" value="1"/>
</dbReference>
<evidence type="ECO:0000256" key="3">
    <source>
        <dbReference type="SAM" id="MobiDB-lite"/>
    </source>
</evidence>
<comment type="caution">
    <text evidence="8">The sequence shown here is derived from an EMBL/GenBank/DDBJ whole genome shotgun (WGS) entry which is preliminary data.</text>
</comment>
<dbReference type="SUPFAM" id="SSF48208">
    <property type="entry name" value="Six-hairpin glycosidases"/>
    <property type="match status" value="1"/>
</dbReference>
<dbReference type="Pfam" id="PF21270">
    <property type="entry name" value="SOGP_4th"/>
    <property type="match status" value="1"/>
</dbReference>
<dbReference type="OrthoDB" id="9769991at2"/>
<feature type="domain" description="Glycosyl hydrolase 94 catalytic" evidence="4">
    <location>
        <begin position="615"/>
        <end position="976"/>
    </location>
</feature>
<feature type="compositionally biased region" description="Polar residues" evidence="3">
    <location>
        <begin position="575"/>
        <end position="588"/>
    </location>
</feature>
<evidence type="ECO:0000313" key="9">
    <source>
        <dbReference type="Proteomes" id="UP000297609"/>
    </source>
</evidence>
<dbReference type="Pfam" id="PF21958">
    <property type="entry name" value="SOGP_N"/>
    <property type="match status" value="1"/>
</dbReference>